<dbReference type="PROSITE" id="PS50011">
    <property type="entry name" value="PROTEIN_KINASE_DOM"/>
    <property type="match status" value="1"/>
</dbReference>
<evidence type="ECO:0000313" key="8">
    <source>
        <dbReference type="Proteomes" id="UP001159405"/>
    </source>
</evidence>
<protein>
    <recommendedName>
        <fullName evidence="6">Protein kinase domain-containing protein</fullName>
    </recommendedName>
</protein>
<dbReference type="SUPFAM" id="SSF56112">
    <property type="entry name" value="Protein kinase-like (PK-like)"/>
    <property type="match status" value="1"/>
</dbReference>
<evidence type="ECO:0000256" key="4">
    <source>
        <dbReference type="ARBA" id="ARBA00022840"/>
    </source>
</evidence>
<evidence type="ECO:0000256" key="3">
    <source>
        <dbReference type="ARBA" id="ARBA00022741"/>
    </source>
</evidence>
<reference evidence="7 8" key="1">
    <citation type="submission" date="2022-05" db="EMBL/GenBank/DDBJ databases">
        <authorList>
            <consortium name="Genoscope - CEA"/>
            <person name="William W."/>
        </authorList>
    </citation>
    <scope>NUCLEOTIDE SEQUENCE [LARGE SCALE GENOMIC DNA]</scope>
</reference>
<dbReference type="SUPFAM" id="SSF52540">
    <property type="entry name" value="P-loop containing nucleoside triphosphate hydrolases"/>
    <property type="match status" value="1"/>
</dbReference>
<keyword evidence="2" id="KW-0418">Kinase</keyword>
<dbReference type="Proteomes" id="UP001159405">
    <property type="component" value="Unassembled WGS sequence"/>
</dbReference>
<dbReference type="InterPro" id="IPR000719">
    <property type="entry name" value="Prot_kinase_dom"/>
</dbReference>
<dbReference type="PROSITE" id="PS00108">
    <property type="entry name" value="PROTEIN_KINASE_ST"/>
    <property type="match status" value="1"/>
</dbReference>
<feature type="binding site" evidence="5">
    <location>
        <position position="747"/>
    </location>
    <ligand>
        <name>ATP</name>
        <dbReference type="ChEBI" id="CHEBI:30616"/>
    </ligand>
</feature>
<dbReference type="PROSITE" id="PS00107">
    <property type="entry name" value="PROTEIN_KINASE_ATP"/>
    <property type="match status" value="1"/>
</dbReference>
<organism evidence="7 8">
    <name type="scientific">Porites lobata</name>
    <dbReference type="NCBI Taxonomy" id="104759"/>
    <lineage>
        <taxon>Eukaryota</taxon>
        <taxon>Metazoa</taxon>
        <taxon>Cnidaria</taxon>
        <taxon>Anthozoa</taxon>
        <taxon>Hexacorallia</taxon>
        <taxon>Scleractinia</taxon>
        <taxon>Fungiina</taxon>
        <taxon>Poritidae</taxon>
        <taxon>Porites</taxon>
    </lineage>
</organism>
<keyword evidence="3 5" id="KW-0547">Nucleotide-binding</keyword>
<dbReference type="Gene3D" id="1.10.510.10">
    <property type="entry name" value="Transferase(Phosphotransferase) domain 1"/>
    <property type="match status" value="1"/>
</dbReference>
<name>A0ABN8P1I2_9CNID</name>
<evidence type="ECO:0000259" key="6">
    <source>
        <dbReference type="PROSITE" id="PS50011"/>
    </source>
</evidence>
<evidence type="ECO:0000256" key="1">
    <source>
        <dbReference type="ARBA" id="ARBA00008171"/>
    </source>
</evidence>
<dbReference type="Gene3D" id="3.40.50.300">
    <property type="entry name" value="P-loop containing nucleotide triphosphate hydrolases"/>
    <property type="match status" value="1"/>
</dbReference>
<proteinExistence type="inferred from homology"/>
<comment type="caution">
    <text evidence="7">The sequence shown here is derived from an EMBL/GenBank/DDBJ whole genome shotgun (WGS) entry which is preliminary data.</text>
</comment>
<dbReference type="InterPro" id="IPR027417">
    <property type="entry name" value="P-loop_NTPase"/>
</dbReference>
<dbReference type="SMART" id="SM00220">
    <property type="entry name" value="S_TKc"/>
    <property type="match status" value="1"/>
</dbReference>
<feature type="domain" description="Protein kinase" evidence="6">
    <location>
        <begin position="716"/>
        <end position="995"/>
    </location>
</feature>
<evidence type="ECO:0000313" key="7">
    <source>
        <dbReference type="EMBL" id="CAH3130387.1"/>
    </source>
</evidence>
<keyword evidence="8" id="KW-1185">Reference proteome</keyword>
<dbReference type="InterPro" id="IPR001245">
    <property type="entry name" value="Ser-Thr/Tyr_kinase_cat_dom"/>
</dbReference>
<keyword evidence="2" id="KW-0723">Serine/threonine-protein kinase</keyword>
<dbReference type="PANTHER" id="PTHR26392">
    <property type="entry name" value="MITOGEN-ACTIVATED PROTEIN KINASE KINASE KINASE 7-RELATED"/>
    <property type="match status" value="1"/>
</dbReference>
<dbReference type="InterPro" id="IPR008271">
    <property type="entry name" value="Ser/Thr_kinase_AS"/>
</dbReference>
<sequence length="997" mass="114570">MNLREITKLMDVLGVTDEGVKTLGEAKERIRKEVQLAEKTFNCWSSREAFSVLSEAKEEDARKRRLLLDFYTKAEAFLGRMDEQMITLLQKHTDHVKENMKLHIKQLKKTEYFLLVAGETSSGKSSLINLILGEEILPYSLLSTTSTICELKFGEERRLVVHFKDKDPETGLKTKEISLEQPTGSFDQSFLDQISPYIYVKTDREKGSIVKKIELLWPHNVLEAGLVIIDSPGVGESEEMDDMVIQYLPEVFAFMYVINSSNAGGIQKDRLEKLLRRARSVLIGVPKEGKEEGGISLDILEDLLSKCALFVCNKWDVVQEVELVKDDVVKKLKRAWSCIDPESQIIYMSTTRATTAQNLGVITRDFSFLMDGMRSSIEANLELHWNWLYTLLSRIVVQAKLFVVNASRGNEEINRKMKKIIPRLDAIEKNQKKAIKNLRRSFNQQVNEVVQQLHDYLSSEIAIVQFTSPSPGRFPHLDNTMSWKEVNEEITNVLSSRFHEIVERWEEENQVFVNARLFLMQKFQDCYEGVEFELQNLQSDATGVHGGVGISEKKTFRFHFPITRKALMQMRIAVVEALRFIADLIDEMIDSALGCSLEDYFVIDFELFMTETCINFLATRSKNKELRKFVLDKLRDAKLYLDQIEECLPALIAAERELYEQLSCKLPEETRSKKKTKDRYQPILVEGSQLRDRLALFGIIDVCVVKIDPEELDWKEEMSSLLGSGAFSAVYKGTMRRREEITTVALKVCNEELNADNASKIMQEMKILRQVEIILLKHPHIVHFYGISLVMSTSRMIFVMEKCKGNLKNYIFRELKSAAGRSENPTNVGHLCRYAKQITDGLAFIHAMEVVHRDLKLENILLSEENTVKIADVGQAKAEIDITGTLAGTPVYMAPEVFHSRVYDSKADIYSLGLIMWEMWYGQRVFADAPLTTFQDFFKWVDEGNRPVDRRGCKMPPSFWEQLMKQCWDGNPDKRPSAKECNERIVSSVRSETYVII</sequence>
<dbReference type="PANTHER" id="PTHR26392:SF92">
    <property type="entry name" value="PROTEIN KINASE DOMAIN-CONTAINING PROTEIN"/>
    <property type="match status" value="1"/>
</dbReference>
<evidence type="ECO:0000256" key="2">
    <source>
        <dbReference type="ARBA" id="ARBA00022527"/>
    </source>
</evidence>
<keyword evidence="2" id="KW-0808">Transferase</keyword>
<dbReference type="Pfam" id="PF00350">
    <property type="entry name" value="Dynamin_N"/>
    <property type="match status" value="1"/>
</dbReference>
<keyword evidence="4 5" id="KW-0067">ATP-binding</keyword>
<dbReference type="InterPro" id="IPR045063">
    <property type="entry name" value="Dynamin_N"/>
</dbReference>
<dbReference type="InterPro" id="IPR011009">
    <property type="entry name" value="Kinase-like_dom_sf"/>
</dbReference>
<comment type="similarity">
    <text evidence="1">Belongs to the protein kinase superfamily. TKL Ser/Thr protein kinase family. ROCO subfamily.</text>
</comment>
<evidence type="ECO:0000256" key="5">
    <source>
        <dbReference type="PROSITE-ProRule" id="PRU10141"/>
    </source>
</evidence>
<dbReference type="EMBL" id="CALNXK010000048">
    <property type="protein sequence ID" value="CAH3130387.1"/>
    <property type="molecule type" value="Genomic_DNA"/>
</dbReference>
<dbReference type="InterPro" id="IPR017441">
    <property type="entry name" value="Protein_kinase_ATP_BS"/>
</dbReference>
<dbReference type="Pfam" id="PF07714">
    <property type="entry name" value="PK_Tyr_Ser-Thr"/>
    <property type="match status" value="1"/>
</dbReference>
<accession>A0ABN8P1I2</accession>
<gene>
    <name evidence="7" type="ORF">PLOB_00034641</name>
</gene>